<feature type="compositionally biased region" description="Gly residues" evidence="1">
    <location>
        <begin position="32"/>
        <end position="44"/>
    </location>
</feature>
<dbReference type="KEGG" id="ppd:Ppro_1956"/>
<feature type="compositionally biased region" description="Gly residues" evidence="1">
    <location>
        <begin position="8"/>
        <end position="24"/>
    </location>
</feature>
<sequence length="103" mass="10999">MPRRDGTGPMGRGPMTGGGFGNCSGGRAFNQGSGGGMGRGGAGRGIQRMFQGNGRFGSNAPNQESDVELENRMLMKQNQTLRMELDAIMKRLDEMEARTGSTR</sequence>
<protein>
    <submittedName>
        <fullName evidence="2">Conserved hypothetical cytosolic protein</fullName>
    </submittedName>
</protein>
<name>A1AQE5_PELPD</name>
<dbReference type="Pfam" id="PF17253">
    <property type="entry name" value="DUF5320"/>
    <property type="match status" value="1"/>
</dbReference>
<proteinExistence type="predicted"/>
<evidence type="ECO:0000256" key="1">
    <source>
        <dbReference type="SAM" id="MobiDB-lite"/>
    </source>
</evidence>
<keyword evidence="3" id="KW-1185">Reference proteome</keyword>
<feature type="region of interest" description="Disordered" evidence="1">
    <location>
        <begin position="1"/>
        <end position="65"/>
    </location>
</feature>
<dbReference type="AlphaFoldDB" id="A1AQE5"/>
<accession>A1AQE5</accession>
<dbReference type="Proteomes" id="UP000006732">
    <property type="component" value="Chromosome"/>
</dbReference>
<dbReference type="InterPro" id="IPR035205">
    <property type="entry name" value="DUF5320"/>
</dbReference>
<dbReference type="STRING" id="338966.Ppro_1956"/>
<reference evidence="2 3" key="1">
    <citation type="submission" date="2006-10" db="EMBL/GenBank/DDBJ databases">
        <title>Complete sequence of chromosome of Pelobacter propionicus DSM 2379.</title>
        <authorList>
            <consortium name="US DOE Joint Genome Institute"/>
            <person name="Copeland A."/>
            <person name="Lucas S."/>
            <person name="Lapidus A."/>
            <person name="Barry K."/>
            <person name="Detter J.C."/>
            <person name="Glavina del Rio T."/>
            <person name="Hammon N."/>
            <person name="Israni S."/>
            <person name="Dalin E."/>
            <person name="Tice H."/>
            <person name="Pitluck S."/>
            <person name="Saunders E."/>
            <person name="Brettin T."/>
            <person name="Bruce D."/>
            <person name="Han C."/>
            <person name="Tapia R."/>
            <person name="Schmutz J."/>
            <person name="Larimer F."/>
            <person name="Land M."/>
            <person name="Hauser L."/>
            <person name="Kyrpides N."/>
            <person name="Kim E."/>
            <person name="Lovley D."/>
            <person name="Richardson P."/>
        </authorList>
    </citation>
    <scope>NUCLEOTIDE SEQUENCE [LARGE SCALE GENOMIC DNA]</scope>
    <source>
        <strain evidence="3">DSM 2379 / NBRC 103807 / OttBd1</strain>
    </source>
</reference>
<organism evidence="2 3">
    <name type="scientific">Pelobacter propionicus (strain DSM 2379 / NBRC 103807 / OttBd1)</name>
    <dbReference type="NCBI Taxonomy" id="338966"/>
    <lineage>
        <taxon>Bacteria</taxon>
        <taxon>Pseudomonadati</taxon>
        <taxon>Thermodesulfobacteriota</taxon>
        <taxon>Desulfuromonadia</taxon>
        <taxon>Desulfuromonadales</taxon>
        <taxon>Desulfuromonadaceae</taxon>
        <taxon>Pelobacter</taxon>
    </lineage>
</organism>
<evidence type="ECO:0000313" key="2">
    <source>
        <dbReference type="EMBL" id="ABK99565.1"/>
    </source>
</evidence>
<dbReference type="HOGENOM" id="CLU_136587_1_0_7"/>
<gene>
    <name evidence="2" type="ordered locus">Ppro_1956</name>
</gene>
<dbReference type="EMBL" id="CP000482">
    <property type="protein sequence ID" value="ABK99565.1"/>
    <property type="molecule type" value="Genomic_DNA"/>
</dbReference>
<dbReference type="RefSeq" id="WP_011735831.1">
    <property type="nucleotide sequence ID" value="NC_008609.1"/>
</dbReference>
<evidence type="ECO:0000313" key="3">
    <source>
        <dbReference type="Proteomes" id="UP000006732"/>
    </source>
</evidence>